<protein>
    <recommendedName>
        <fullName evidence="2">Ricin B lectin domain-containing protein</fullName>
    </recommendedName>
</protein>
<gene>
    <name evidence="3" type="ORF">PECAL_2P24570</name>
</gene>
<proteinExistence type="predicted"/>
<keyword evidence="4" id="KW-1185">Reference proteome</keyword>
<dbReference type="SUPFAM" id="SSF50370">
    <property type="entry name" value="Ricin B-like lectins"/>
    <property type="match status" value="1"/>
</dbReference>
<keyword evidence="1" id="KW-0812">Transmembrane</keyword>
<name>A0A8J2WUY2_9STRA</name>
<dbReference type="Gene3D" id="2.80.10.50">
    <property type="match status" value="1"/>
</dbReference>
<dbReference type="PROSITE" id="PS50231">
    <property type="entry name" value="RICIN_B_LECTIN"/>
    <property type="match status" value="1"/>
</dbReference>
<reference evidence="3" key="1">
    <citation type="submission" date="2021-11" db="EMBL/GenBank/DDBJ databases">
        <authorList>
            <consortium name="Genoscope - CEA"/>
            <person name="William W."/>
        </authorList>
    </citation>
    <scope>NUCLEOTIDE SEQUENCE</scope>
</reference>
<dbReference type="AlphaFoldDB" id="A0A8J2WUY2"/>
<evidence type="ECO:0000313" key="3">
    <source>
        <dbReference type="EMBL" id="CAH0369337.1"/>
    </source>
</evidence>
<feature type="transmembrane region" description="Helical" evidence="1">
    <location>
        <begin position="31"/>
        <end position="50"/>
    </location>
</feature>
<dbReference type="SMART" id="SM00458">
    <property type="entry name" value="RICIN"/>
    <property type="match status" value="1"/>
</dbReference>
<evidence type="ECO:0000259" key="2">
    <source>
        <dbReference type="SMART" id="SM00458"/>
    </source>
</evidence>
<evidence type="ECO:0000256" key="1">
    <source>
        <dbReference type="SAM" id="Phobius"/>
    </source>
</evidence>
<dbReference type="InterPro" id="IPR000772">
    <property type="entry name" value="Ricin_B_lectin"/>
</dbReference>
<sequence>MATYNTLPVSADVEADKPLLSRDIKVNAKTLIGGAAIAAFVLGALAATAVSTTPSIRGADFHSSSSGDLVQIADARTNTKCMEVLAPYKNGKIGVKPCNGKQSQLFHYNEHKGQIRFTNYKGEEFCVDALGGGSFRAGDSIGLYKCKSGDKNSIWTTTSEQAIVLKSKFQGETICMTQEGSSVKGGTECSSKYGLPSTAQWNIQKPSKPAPAPTPSPGGQSCGKVCFKDSDCLTSGGFGCTRCSSYDTGAHGTCY</sequence>
<dbReference type="EMBL" id="CAKKNE010000002">
    <property type="protein sequence ID" value="CAH0369337.1"/>
    <property type="molecule type" value="Genomic_DNA"/>
</dbReference>
<evidence type="ECO:0000313" key="4">
    <source>
        <dbReference type="Proteomes" id="UP000789595"/>
    </source>
</evidence>
<comment type="caution">
    <text evidence="3">The sequence shown here is derived from an EMBL/GenBank/DDBJ whole genome shotgun (WGS) entry which is preliminary data.</text>
</comment>
<feature type="domain" description="Ricin B lectin" evidence="2">
    <location>
        <begin position="67"/>
        <end position="204"/>
    </location>
</feature>
<organism evidence="3 4">
    <name type="scientific">Pelagomonas calceolata</name>
    <dbReference type="NCBI Taxonomy" id="35677"/>
    <lineage>
        <taxon>Eukaryota</taxon>
        <taxon>Sar</taxon>
        <taxon>Stramenopiles</taxon>
        <taxon>Ochrophyta</taxon>
        <taxon>Pelagophyceae</taxon>
        <taxon>Pelagomonadales</taxon>
        <taxon>Pelagomonadaceae</taxon>
        <taxon>Pelagomonas</taxon>
    </lineage>
</organism>
<dbReference type="InterPro" id="IPR035992">
    <property type="entry name" value="Ricin_B-like_lectins"/>
</dbReference>
<dbReference type="Proteomes" id="UP000789595">
    <property type="component" value="Unassembled WGS sequence"/>
</dbReference>
<keyword evidence="1" id="KW-0472">Membrane</keyword>
<keyword evidence="1" id="KW-1133">Transmembrane helix</keyword>
<accession>A0A8J2WUY2</accession>
<dbReference type="Pfam" id="PF00652">
    <property type="entry name" value="Ricin_B_lectin"/>
    <property type="match status" value="1"/>
</dbReference>